<evidence type="ECO:0000259" key="1">
    <source>
        <dbReference type="Pfam" id="PF13936"/>
    </source>
</evidence>
<evidence type="ECO:0000313" key="3">
    <source>
        <dbReference type="Proteomes" id="UP001348817"/>
    </source>
</evidence>
<dbReference type="KEGG" id="fax:FUAX_13460"/>
<name>A0AAU9D3D2_9BACT</name>
<keyword evidence="3" id="KW-1185">Reference proteome</keyword>
<reference evidence="2 3" key="1">
    <citation type="submission" date="2021-12" db="EMBL/GenBank/DDBJ databases">
        <title>Genome sequencing of bacteria with rrn-lacking chromosome and rrn-plasmid.</title>
        <authorList>
            <person name="Anda M."/>
            <person name="Iwasaki W."/>
        </authorList>
    </citation>
    <scope>NUCLEOTIDE SEQUENCE [LARGE SCALE GENOMIC DNA]</scope>
    <source>
        <strain evidence="2 3">DSM 100852</strain>
    </source>
</reference>
<proteinExistence type="predicted"/>
<evidence type="ECO:0000313" key="2">
    <source>
        <dbReference type="EMBL" id="BDD08914.1"/>
    </source>
</evidence>
<dbReference type="AlphaFoldDB" id="A0AAU9D3D2"/>
<dbReference type="Pfam" id="PF13936">
    <property type="entry name" value="HTH_38"/>
    <property type="match status" value="1"/>
</dbReference>
<dbReference type="EMBL" id="AP025314">
    <property type="protein sequence ID" value="BDD08914.1"/>
    <property type="molecule type" value="Genomic_DNA"/>
</dbReference>
<protein>
    <recommendedName>
        <fullName evidence="1">Transposase IS30-like HTH domain-containing protein</fullName>
    </recommendedName>
</protein>
<accession>A0AAU9D3D2</accession>
<sequence>MSQLNIVDRANIFLGIQKGFSDAVIARCIGKHRSTVWREIKAGGGRDSYEPFAAQALRDKRQARAVKKRMLFGGGVPFNSSLQMSGKFAGGFSHLHYNPYEKHQNHFNRTTETWRHRPSSGKIGSSYYFFGHTDAPHTGTNSETVATHSKTGKQNGARKAIRTIKYVLAPAKTRTIILSDKKTTGKIRLSHTVYAQIPSGYTLRNAG</sequence>
<feature type="domain" description="Transposase IS30-like HTH" evidence="1">
    <location>
        <begin position="2"/>
        <end position="41"/>
    </location>
</feature>
<gene>
    <name evidence="2" type="ORF">FUAX_13460</name>
</gene>
<dbReference type="RefSeq" id="WP_338394140.1">
    <property type="nucleotide sequence ID" value="NZ_AP025314.1"/>
</dbReference>
<dbReference type="InterPro" id="IPR025246">
    <property type="entry name" value="IS30-like_HTH"/>
</dbReference>
<organism evidence="2 3">
    <name type="scientific">Fulvitalea axinellae</name>
    <dbReference type="NCBI Taxonomy" id="1182444"/>
    <lineage>
        <taxon>Bacteria</taxon>
        <taxon>Pseudomonadati</taxon>
        <taxon>Bacteroidota</taxon>
        <taxon>Cytophagia</taxon>
        <taxon>Cytophagales</taxon>
        <taxon>Persicobacteraceae</taxon>
        <taxon>Fulvitalea</taxon>
    </lineage>
</organism>
<dbReference type="Proteomes" id="UP001348817">
    <property type="component" value="Chromosome"/>
</dbReference>